<organism evidence="2 3">
    <name type="scientific">Mycena sanguinolenta</name>
    <dbReference type="NCBI Taxonomy" id="230812"/>
    <lineage>
        <taxon>Eukaryota</taxon>
        <taxon>Fungi</taxon>
        <taxon>Dikarya</taxon>
        <taxon>Basidiomycota</taxon>
        <taxon>Agaricomycotina</taxon>
        <taxon>Agaricomycetes</taxon>
        <taxon>Agaricomycetidae</taxon>
        <taxon>Agaricales</taxon>
        <taxon>Marasmiineae</taxon>
        <taxon>Mycenaceae</taxon>
        <taxon>Mycena</taxon>
    </lineage>
</organism>
<evidence type="ECO:0000313" key="2">
    <source>
        <dbReference type="EMBL" id="KAF7367874.1"/>
    </source>
</evidence>
<dbReference type="InterPro" id="IPR001810">
    <property type="entry name" value="F-box_dom"/>
</dbReference>
<gene>
    <name evidence="2" type="ORF">MSAN_00852000</name>
</gene>
<dbReference type="Pfam" id="PF00646">
    <property type="entry name" value="F-box"/>
    <property type="match status" value="1"/>
</dbReference>
<dbReference type="InterPro" id="IPR036047">
    <property type="entry name" value="F-box-like_dom_sf"/>
</dbReference>
<accession>A0A8H6YZ07</accession>
<protein>
    <recommendedName>
        <fullName evidence="1">F-box domain-containing protein</fullName>
    </recommendedName>
</protein>
<dbReference type="OrthoDB" id="3060100at2759"/>
<reference evidence="2" key="1">
    <citation type="submission" date="2020-05" db="EMBL/GenBank/DDBJ databases">
        <title>Mycena genomes resolve the evolution of fungal bioluminescence.</title>
        <authorList>
            <person name="Tsai I.J."/>
        </authorList>
    </citation>
    <scope>NUCLEOTIDE SEQUENCE</scope>
    <source>
        <strain evidence="2">160909Yilan</strain>
    </source>
</reference>
<dbReference type="SUPFAM" id="SSF81383">
    <property type="entry name" value="F-box domain"/>
    <property type="match status" value="1"/>
</dbReference>
<dbReference type="EMBL" id="JACAZH010000005">
    <property type="protein sequence ID" value="KAF7367874.1"/>
    <property type="molecule type" value="Genomic_DNA"/>
</dbReference>
<dbReference type="AlphaFoldDB" id="A0A8H6YZ07"/>
<dbReference type="CDD" id="cd09917">
    <property type="entry name" value="F-box_SF"/>
    <property type="match status" value="1"/>
</dbReference>
<proteinExistence type="predicted"/>
<feature type="domain" description="F-box" evidence="1">
    <location>
        <begin position="29"/>
        <end position="62"/>
    </location>
</feature>
<evidence type="ECO:0000259" key="1">
    <source>
        <dbReference type="Pfam" id="PF00646"/>
    </source>
</evidence>
<sequence length="518" mass="58877">MMYLAPIRAALWRRLRRKFASLPDDRFALPMELWEIIFAHLDNAGLLIMAGVCRRFNERCKWILLVTNGVTPSYMKAGNFVVPAHVLPAMLRAPFIPTIKHLSCVFEETEMPLHLRILSGIVTRTRFRDLQTVELRFPHFNQGSADRHDTLHSFLSAVGAHTPRDIILVTSVHCLRCTIPELRSFLNCKLDGVNRYLLESSPIYPIEAILSLKIYFHRQIYFPRQKSDGVRPFTMVVVNEDQIQSLQLAGDSLQYGSPDGSLSTQQLAIILPQLSLPNLKNLTIATPRADPSTLSDFLRLHPNIVYMKDAREDPFKQDLICPPVKLPNLTKVEASTTRGLLSLLVGTETSPTRILGLPVPSRRHGWNSRLGSHSQTDRREVTSWISILKRLSQRKHRTELELFLPPYPAFAEQDFMFARSLLCVESVRAICPTIEAANALLPWLNTLPALGAVEFMSWVEPVFVDSSSFLEFHSRAEASISRSGVQIRVRRKPLRSRRVEMEHVSQNGWNVLVGICRP</sequence>
<dbReference type="Proteomes" id="UP000623467">
    <property type="component" value="Unassembled WGS sequence"/>
</dbReference>
<keyword evidence="3" id="KW-1185">Reference proteome</keyword>
<name>A0A8H6YZ07_9AGAR</name>
<evidence type="ECO:0000313" key="3">
    <source>
        <dbReference type="Proteomes" id="UP000623467"/>
    </source>
</evidence>
<comment type="caution">
    <text evidence="2">The sequence shown here is derived from an EMBL/GenBank/DDBJ whole genome shotgun (WGS) entry which is preliminary data.</text>
</comment>